<dbReference type="InterPro" id="IPR005467">
    <property type="entry name" value="His_kinase_dom"/>
</dbReference>
<feature type="domain" description="Histidine kinase" evidence="13">
    <location>
        <begin position="279"/>
        <end position="495"/>
    </location>
</feature>
<proteinExistence type="predicted"/>
<keyword evidence="11 12" id="KW-0472">Membrane</keyword>
<keyword evidence="5" id="KW-0597">Phosphoprotein</keyword>
<dbReference type="OrthoDB" id="9813151at2"/>
<evidence type="ECO:0000256" key="8">
    <source>
        <dbReference type="ARBA" id="ARBA00022777"/>
    </source>
</evidence>
<keyword evidence="12" id="KW-1133">Transmembrane helix</keyword>
<keyword evidence="10" id="KW-0902">Two-component regulatory system</keyword>
<dbReference type="PROSITE" id="PS50885">
    <property type="entry name" value="HAMP"/>
    <property type="match status" value="1"/>
</dbReference>
<dbReference type="Pfam" id="PF00512">
    <property type="entry name" value="HisKA"/>
    <property type="match status" value="1"/>
</dbReference>
<dbReference type="RefSeq" id="WP_054876533.1">
    <property type="nucleotide sequence ID" value="NZ_LKET01000051.1"/>
</dbReference>
<evidence type="ECO:0000256" key="3">
    <source>
        <dbReference type="ARBA" id="ARBA00012438"/>
    </source>
</evidence>
<keyword evidence="7" id="KW-0547">Nucleotide-binding</keyword>
<feature type="transmembrane region" description="Helical" evidence="12">
    <location>
        <begin position="194"/>
        <end position="216"/>
    </location>
</feature>
<dbReference type="GO" id="GO:0007234">
    <property type="term" value="P:osmosensory signaling via phosphorelay pathway"/>
    <property type="evidence" value="ECO:0007669"/>
    <property type="project" value="TreeGrafter"/>
</dbReference>
<dbReference type="InterPro" id="IPR003660">
    <property type="entry name" value="HAMP_dom"/>
</dbReference>
<evidence type="ECO:0000256" key="11">
    <source>
        <dbReference type="ARBA" id="ARBA00023136"/>
    </source>
</evidence>
<dbReference type="CDD" id="cd00082">
    <property type="entry name" value="HisKA"/>
    <property type="match status" value="1"/>
</dbReference>
<dbReference type="InterPro" id="IPR050351">
    <property type="entry name" value="BphY/WalK/GraS-like"/>
</dbReference>
<dbReference type="CDD" id="cd06225">
    <property type="entry name" value="HAMP"/>
    <property type="match status" value="1"/>
</dbReference>
<dbReference type="Gene3D" id="1.10.287.130">
    <property type="match status" value="1"/>
</dbReference>
<keyword evidence="8" id="KW-0418">Kinase</keyword>
<dbReference type="Pfam" id="PF02518">
    <property type="entry name" value="HATPase_c"/>
    <property type="match status" value="1"/>
</dbReference>
<dbReference type="SUPFAM" id="SSF158472">
    <property type="entry name" value="HAMP domain-like"/>
    <property type="match status" value="1"/>
</dbReference>
<evidence type="ECO:0000313" key="15">
    <source>
        <dbReference type="EMBL" id="KPU42789.1"/>
    </source>
</evidence>
<dbReference type="SMART" id="SM00304">
    <property type="entry name" value="HAMP"/>
    <property type="match status" value="1"/>
</dbReference>
<dbReference type="Gene3D" id="3.30.565.10">
    <property type="entry name" value="Histidine kinase-like ATPase, C-terminal domain"/>
    <property type="match status" value="1"/>
</dbReference>
<dbReference type="InterPro" id="IPR036890">
    <property type="entry name" value="HATPase_C_sf"/>
</dbReference>
<keyword evidence="4" id="KW-1003">Cell membrane</keyword>
<dbReference type="EC" id="2.7.13.3" evidence="3"/>
<evidence type="ECO:0000313" key="16">
    <source>
        <dbReference type="Proteomes" id="UP000050326"/>
    </source>
</evidence>
<evidence type="ECO:0000256" key="2">
    <source>
        <dbReference type="ARBA" id="ARBA00004236"/>
    </source>
</evidence>
<keyword evidence="12" id="KW-0812">Transmembrane</keyword>
<dbReference type="STRING" id="36849.OXPF_35520"/>
<evidence type="ECO:0000256" key="7">
    <source>
        <dbReference type="ARBA" id="ARBA00022741"/>
    </source>
</evidence>
<dbReference type="Gene3D" id="3.30.450.20">
    <property type="entry name" value="PAS domain"/>
    <property type="match status" value="1"/>
</dbReference>
<dbReference type="Proteomes" id="UP000050326">
    <property type="component" value="Unassembled WGS sequence"/>
</dbReference>
<evidence type="ECO:0000256" key="6">
    <source>
        <dbReference type="ARBA" id="ARBA00022679"/>
    </source>
</evidence>
<dbReference type="GO" id="GO:0005886">
    <property type="term" value="C:plasma membrane"/>
    <property type="evidence" value="ECO:0007669"/>
    <property type="project" value="UniProtKB-SubCell"/>
</dbReference>
<feature type="domain" description="HAMP" evidence="14">
    <location>
        <begin position="219"/>
        <end position="271"/>
    </location>
</feature>
<dbReference type="FunFam" id="3.30.565.10:FF:000006">
    <property type="entry name" value="Sensor histidine kinase WalK"/>
    <property type="match status" value="1"/>
</dbReference>
<dbReference type="GO" id="GO:0000155">
    <property type="term" value="F:phosphorelay sensor kinase activity"/>
    <property type="evidence" value="ECO:0007669"/>
    <property type="project" value="InterPro"/>
</dbReference>
<keyword evidence="9" id="KW-0067">ATP-binding</keyword>
<organism evidence="15 16">
    <name type="scientific">Oxobacter pfennigii</name>
    <dbReference type="NCBI Taxonomy" id="36849"/>
    <lineage>
        <taxon>Bacteria</taxon>
        <taxon>Bacillati</taxon>
        <taxon>Bacillota</taxon>
        <taxon>Clostridia</taxon>
        <taxon>Eubacteriales</taxon>
        <taxon>Clostridiaceae</taxon>
        <taxon>Oxobacter</taxon>
    </lineage>
</organism>
<dbReference type="SMART" id="SM00388">
    <property type="entry name" value="HisKA"/>
    <property type="match status" value="1"/>
</dbReference>
<dbReference type="GO" id="GO:0000156">
    <property type="term" value="F:phosphorelay response regulator activity"/>
    <property type="evidence" value="ECO:0007669"/>
    <property type="project" value="TreeGrafter"/>
</dbReference>
<protein>
    <recommendedName>
        <fullName evidence="3">histidine kinase</fullName>
        <ecNumber evidence="3">2.7.13.3</ecNumber>
    </recommendedName>
</protein>
<evidence type="ECO:0000256" key="10">
    <source>
        <dbReference type="ARBA" id="ARBA00023012"/>
    </source>
</evidence>
<evidence type="ECO:0000256" key="4">
    <source>
        <dbReference type="ARBA" id="ARBA00022475"/>
    </source>
</evidence>
<dbReference type="PANTHER" id="PTHR42878:SF7">
    <property type="entry name" value="SENSOR HISTIDINE KINASE GLRK"/>
    <property type="match status" value="1"/>
</dbReference>
<dbReference type="InterPro" id="IPR036097">
    <property type="entry name" value="HisK_dim/P_sf"/>
</dbReference>
<dbReference type="Gene3D" id="1.10.8.500">
    <property type="entry name" value="HAMP domain in histidine kinase"/>
    <property type="match status" value="1"/>
</dbReference>
<dbReference type="SMART" id="SM00387">
    <property type="entry name" value="HATPase_c"/>
    <property type="match status" value="1"/>
</dbReference>
<evidence type="ECO:0000259" key="13">
    <source>
        <dbReference type="PROSITE" id="PS50109"/>
    </source>
</evidence>
<evidence type="ECO:0000256" key="1">
    <source>
        <dbReference type="ARBA" id="ARBA00000085"/>
    </source>
</evidence>
<dbReference type="PANTHER" id="PTHR42878">
    <property type="entry name" value="TWO-COMPONENT HISTIDINE KINASE"/>
    <property type="match status" value="1"/>
</dbReference>
<dbReference type="GO" id="GO:0030295">
    <property type="term" value="F:protein kinase activator activity"/>
    <property type="evidence" value="ECO:0007669"/>
    <property type="project" value="TreeGrafter"/>
</dbReference>
<comment type="subcellular location">
    <subcellularLocation>
        <location evidence="2">Cell membrane</location>
    </subcellularLocation>
</comment>
<dbReference type="PROSITE" id="PS50109">
    <property type="entry name" value="HIS_KIN"/>
    <property type="match status" value="1"/>
</dbReference>
<feature type="transmembrane region" description="Helical" evidence="12">
    <location>
        <begin position="32"/>
        <end position="54"/>
    </location>
</feature>
<keyword evidence="16" id="KW-1185">Reference proteome</keyword>
<dbReference type="InterPro" id="IPR003661">
    <property type="entry name" value="HisK_dim/P_dom"/>
</dbReference>
<reference evidence="15 16" key="1">
    <citation type="submission" date="2015-09" db="EMBL/GenBank/DDBJ databases">
        <title>Genome sequence of Oxobacter pfennigii DSM 3222.</title>
        <authorList>
            <person name="Poehlein A."/>
            <person name="Bengelsdorf F.R."/>
            <person name="Schiel-Bengelsdorf B."/>
            <person name="Duerre P."/>
            <person name="Daniel R."/>
        </authorList>
    </citation>
    <scope>NUCLEOTIDE SEQUENCE [LARGE SCALE GENOMIC DNA]</scope>
    <source>
        <strain evidence="15 16">DSM 3222</strain>
    </source>
</reference>
<comment type="caution">
    <text evidence="15">The sequence shown here is derived from an EMBL/GenBank/DDBJ whole genome shotgun (WGS) entry which is preliminary data.</text>
</comment>
<dbReference type="Pfam" id="PF00672">
    <property type="entry name" value="HAMP"/>
    <property type="match status" value="1"/>
</dbReference>
<keyword evidence="6 15" id="KW-0808">Transferase</keyword>
<dbReference type="FunFam" id="1.10.287.130:FF:000008">
    <property type="entry name" value="Two-component sensor histidine kinase"/>
    <property type="match status" value="1"/>
</dbReference>
<name>A0A0P8YSY4_9CLOT</name>
<evidence type="ECO:0000256" key="5">
    <source>
        <dbReference type="ARBA" id="ARBA00022553"/>
    </source>
</evidence>
<accession>A0A0P8YSY4</accession>
<dbReference type="SUPFAM" id="SSF47384">
    <property type="entry name" value="Homodimeric domain of signal transducing histidine kinase"/>
    <property type="match status" value="1"/>
</dbReference>
<evidence type="ECO:0000256" key="9">
    <source>
        <dbReference type="ARBA" id="ARBA00022840"/>
    </source>
</evidence>
<evidence type="ECO:0000256" key="12">
    <source>
        <dbReference type="SAM" id="Phobius"/>
    </source>
</evidence>
<dbReference type="AlphaFoldDB" id="A0A0P8YSY4"/>
<dbReference type="InterPro" id="IPR003594">
    <property type="entry name" value="HATPase_dom"/>
</dbReference>
<dbReference type="InterPro" id="IPR004358">
    <property type="entry name" value="Sig_transdc_His_kin-like_C"/>
</dbReference>
<dbReference type="CDD" id="cd00075">
    <property type="entry name" value="HATPase"/>
    <property type="match status" value="1"/>
</dbReference>
<dbReference type="GO" id="GO:0005524">
    <property type="term" value="F:ATP binding"/>
    <property type="evidence" value="ECO:0007669"/>
    <property type="project" value="UniProtKB-KW"/>
</dbReference>
<dbReference type="SUPFAM" id="SSF55874">
    <property type="entry name" value="ATPase domain of HSP90 chaperone/DNA topoisomerase II/histidine kinase"/>
    <property type="match status" value="1"/>
</dbReference>
<evidence type="ECO:0000259" key="14">
    <source>
        <dbReference type="PROSITE" id="PS50885"/>
    </source>
</evidence>
<dbReference type="PRINTS" id="PR00344">
    <property type="entry name" value="BCTRLSENSOR"/>
</dbReference>
<comment type="catalytic activity">
    <reaction evidence="1">
        <text>ATP + protein L-histidine = ADP + protein N-phospho-L-histidine.</text>
        <dbReference type="EC" id="2.7.13.3"/>
    </reaction>
</comment>
<sequence>MAKDNENASFFGRLSGNFNVKLLKNSLYSKLITAYFAVILISFILLAVLLSFWFERYYYKQRSQALLSESAVFNGMMEAFYKGEKDQDNLNQELKSLEILLNTRIWFVDRYTLIIASSNKDENDQVGVVLQQISADEIHQVLRGSTIAKEGVFEDQFNTPTLTVAFPLIINERIIGAAVMNSPLYEINEAMKEVYNFIWVSAIIAVIISTFIIYYLTQNIIIRPLYNINKIARDISRGEFEKRVAIYSKDEIGELAESFNYMADSLQNLEAMRREFIANISHELRSPITSIRGFIQGILDGTIPKDKQRVYLDIALNESKRLTRLISDILDLSRLESGEFSLKLDNFDINEVIRINIIRLENEIDNKKLNVDVTLYGEELYVIGDRDRIGQVVSNLVDNAIKFTGEGGKIGISTRIEGKKAHITISDTGVGIPSHELKLIWDRFHMADKSRTDKRGTGLGLSIVRQIIKQHDEKIWVESKEGEGATFHFTLKLAQSI</sequence>
<dbReference type="EMBL" id="LKET01000051">
    <property type="protein sequence ID" value="KPU42789.1"/>
    <property type="molecule type" value="Genomic_DNA"/>
</dbReference>
<gene>
    <name evidence="15" type="primary">phoR_8</name>
    <name evidence="15" type="ORF">OXPF_35520</name>
</gene>